<evidence type="ECO:0000256" key="1">
    <source>
        <dbReference type="SAM" id="SignalP"/>
    </source>
</evidence>
<proteinExistence type="predicted"/>
<feature type="chain" id="PRO_5012914865" evidence="1">
    <location>
        <begin position="22"/>
        <end position="140"/>
    </location>
</feature>
<dbReference type="EMBL" id="MCFL01000005">
    <property type="protein sequence ID" value="ORZ39531.1"/>
    <property type="molecule type" value="Genomic_DNA"/>
</dbReference>
<name>A0A1Y2I0N2_9FUNG</name>
<organism evidence="2 3">
    <name type="scientific">Catenaria anguillulae PL171</name>
    <dbReference type="NCBI Taxonomy" id="765915"/>
    <lineage>
        <taxon>Eukaryota</taxon>
        <taxon>Fungi</taxon>
        <taxon>Fungi incertae sedis</taxon>
        <taxon>Blastocladiomycota</taxon>
        <taxon>Blastocladiomycetes</taxon>
        <taxon>Blastocladiales</taxon>
        <taxon>Catenariaceae</taxon>
        <taxon>Catenaria</taxon>
    </lineage>
</organism>
<keyword evidence="1" id="KW-0732">Signal</keyword>
<evidence type="ECO:0000313" key="2">
    <source>
        <dbReference type="EMBL" id="ORZ39531.1"/>
    </source>
</evidence>
<dbReference type="AlphaFoldDB" id="A0A1Y2I0N2"/>
<accession>A0A1Y2I0N2</accession>
<evidence type="ECO:0000313" key="3">
    <source>
        <dbReference type="Proteomes" id="UP000193411"/>
    </source>
</evidence>
<comment type="caution">
    <text evidence="2">The sequence shown here is derived from an EMBL/GenBank/DDBJ whole genome shotgun (WGS) entry which is preliminary data.</text>
</comment>
<keyword evidence="3" id="KW-1185">Reference proteome</keyword>
<sequence length="140" mass="15748">MTAMWKKSLLSVALACHWVLASIQVTDDNAIVIKVYKSKADHSQTSTKLAGHLVLWVYQERKSKPRLYGDSPQGLLTTEMVPDCPRQELQCSSDLCKLRLALHYVSRLRSLFGSRVWHIRSLTARLKLLALPSGNRSTSA</sequence>
<feature type="signal peptide" evidence="1">
    <location>
        <begin position="1"/>
        <end position="21"/>
    </location>
</feature>
<reference evidence="2 3" key="1">
    <citation type="submission" date="2016-07" db="EMBL/GenBank/DDBJ databases">
        <title>Pervasive Adenine N6-methylation of Active Genes in Fungi.</title>
        <authorList>
            <consortium name="DOE Joint Genome Institute"/>
            <person name="Mondo S.J."/>
            <person name="Dannebaum R.O."/>
            <person name="Kuo R.C."/>
            <person name="Labutti K."/>
            <person name="Haridas S."/>
            <person name="Kuo A."/>
            <person name="Salamov A."/>
            <person name="Ahrendt S.R."/>
            <person name="Lipzen A."/>
            <person name="Sullivan W."/>
            <person name="Andreopoulos W.B."/>
            <person name="Clum A."/>
            <person name="Lindquist E."/>
            <person name="Daum C."/>
            <person name="Ramamoorthy G.K."/>
            <person name="Gryganskyi A."/>
            <person name="Culley D."/>
            <person name="Magnuson J.K."/>
            <person name="James T.Y."/>
            <person name="O'Malley M.A."/>
            <person name="Stajich J.E."/>
            <person name="Spatafora J.W."/>
            <person name="Visel A."/>
            <person name="Grigoriev I.V."/>
        </authorList>
    </citation>
    <scope>NUCLEOTIDE SEQUENCE [LARGE SCALE GENOMIC DNA]</scope>
    <source>
        <strain evidence="2 3">PL171</strain>
    </source>
</reference>
<gene>
    <name evidence="2" type="ORF">BCR44DRAFT_1458333</name>
</gene>
<protein>
    <submittedName>
        <fullName evidence="2">Uncharacterized protein</fullName>
    </submittedName>
</protein>
<dbReference type="Proteomes" id="UP000193411">
    <property type="component" value="Unassembled WGS sequence"/>
</dbReference>